<dbReference type="PANTHER" id="PTHR30619:SF1">
    <property type="entry name" value="RECOMBINATION PROTEIN 2"/>
    <property type="match status" value="1"/>
</dbReference>
<comment type="caution">
    <text evidence="1">The sequence shown here is derived from an EMBL/GenBank/DDBJ whole genome shotgun (WGS) entry which is preliminary data.</text>
</comment>
<protein>
    <submittedName>
        <fullName evidence="1">Hydrolase</fullName>
    </submittedName>
</protein>
<reference evidence="1 2" key="1">
    <citation type="journal article" date="2014" name="PLoS Genet.">
        <title>Phylogenetically driven sequencing of extremely halophilic archaea reveals strategies for static and dynamic osmo-response.</title>
        <authorList>
            <person name="Becker E.A."/>
            <person name="Seitzer P.M."/>
            <person name="Tritt A."/>
            <person name="Larsen D."/>
            <person name="Krusor M."/>
            <person name="Yao A.I."/>
            <person name="Wu D."/>
            <person name="Madern D."/>
            <person name="Eisen J.A."/>
            <person name="Darling A.E."/>
            <person name="Facciotti M.T."/>
        </authorList>
    </citation>
    <scope>NUCLEOTIDE SEQUENCE [LARGE SCALE GENOMIC DNA]</scope>
    <source>
        <strain evidence="1 2">ATCC 35960</strain>
    </source>
</reference>
<name>M0JI01_9EURY</name>
<dbReference type="Proteomes" id="UP000011553">
    <property type="component" value="Unassembled WGS sequence"/>
</dbReference>
<dbReference type="AlphaFoldDB" id="M0JI01"/>
<evidence type="ECO:0000313" key="1">
    <source>
        <dbReference type="EMBL" id="EMA07983.1"/>
    </source>
</evidence>
<dbReference type="GO" id="GO:0016787">
    <property type="term" value="F:hydrolase activity"/>
    <property type="evidence" value="ECO:0007669"/>
    <property type="project" value="UniProtKB-KW"/>
</dbReference>
<organism evidence="1 2">
    <name type="scientific">Haloferax denitrificans ATCC 35960</name>
    <dbReference type="NCBI Taxonomy" id="662478"/>
    <lineage>
        <taxon>Archaea</taxon>
        <taxon>Methanobacteriati</taxon>
        <taxon>Methanobacteriota</taxon>
        <taxon>Stenosarchaea group</taxon>
        <taxon>Halobacteria</taxon>
        <taxon>Halobacteriales</taxon>
        <taxon>Haloferacaceae</taxon>
        <taxon>Haloferax</taxon>
    </lineage>
</organism>
<sequence length="325" mass="37237">MDHGDCTIIRHPGDQHRSKGRISFVDINDWKDKKEKDVAGLSALLTNAFGSLTKSPISEEEYAQEYLNDPIEYFQNEVDERDQDVWRFISTHPDMDHLSGFERLCDEVGISGIWDTKHDKSLDLDGYWPPQYDSSDWAKYQEICSGDTDHFHMQPTRGDKRQYWEDDNIDILHPTPEFVEQVNQENEGQEQNEFNNISLVLKINTRAGGILLPGDAEEEAWEEILKYHNEDVLEDVAVLKASHHGRKDGFHAPAVEAMDPEYVILSVGNKPSTDAHQDYRRVCSDDCDVISTRQYGRIRVTCGERGSLNVFKEYPDGIFDLPGDA</sequence>
<gene>
    <name evidence="1" type="ORF">C438_02642</name>
</gene>
<evidence type="ECO:0000313" key="2">
    <source>
        <dbReference type="Proteomes" id="UP000011553"/>
    </source>
</evidence>
<dbReference type="EMBL" id="AOLP01000002">
    <property type="protein sequence ID" value="EMA07983.1"/>
    <property type="molecule type" value="Genomic_DNA"/>
</dbReference>
<dbReference type="InterPro" id="IPR052159">
    <property type="entry name" value="Competence_DNA_uptake"/>
</dbReference>
<dbReference type="Gene3D" id="3.60.15.10">
    <property type="entry name" value="Ribonuclease Z/Hydroxyacylglutathione hydrolase-like"/>
    <property type="match status" value="1"/>
</dbReference>
<keyword evidence="1" id="KW-0378">Hydrolase</keyword>
<dbReference type="PANTHER" id="PTHR30619">
    <property type="entry name" value="DNA INTERNALIZATION/COMPETENCE PROTEIN COMEC/REC2"/>
    <property type="match status" value="1"/>
</dbReference>
<dbReference type="SUPFAM" id="SSF56281">
    <property type="entry name" value="Metallo-hydrolase/oxidoreductase"/>
    <property type="match status" value="1"/>
</dbReference>
<keyword evidence="2" id="KW-1185">Reference proteome</keyword>
<proteinExistence type="predicted"/>
<dbReference type="InterPro" id="IPR036866">
    <property type="entry name" value="RibonucZ/Hydroxyglut_hydro"/>
</dbReference>
<accession>M0JI01</accession>